<accession>F3YW44</accession>
<reference evidence="3 4" key="1">
    <citation type="journal article" date="2011" name="J. Bacteriol.">
        <title>Genome sequence of the mercury-methylating and pleomorphic Desulfovibrio africanus Strain Walvis Bay.</title>
        <authorList>
            <person name="Brown S.D."/>
            <person name="Wall J.D."/>
            <person name="Kucken A.M."/>
            <person name="Gilmour C.C."/>
            <person name="Podar M."/>
            <person name="Brandt C.C."/>
            <person name="Teshima H."/>
            <person name="Detter J.C."/>
            <person name="Han C.S."/>
            <person name="Land M.L."/>
            <person name="Lucas S."/>
            <person name="Han J."/>
            <person name="Pennacchio L."/>
            <person name="Nolan M."/>
            <person name="Pitluck S."/>
            <person name="Woyke T."/>
            <person name="Goodwin L."/>
            <person name="Palumbo A.V."/>
            <person name="Elias D.A."/>
        </authorList>
    </citation>
    <scope>NUCLEOTIDE SEQUENCE [LARGE SCALE GENOMIC DNA]</scope>
    <source>
        <strain evidence="3 4">Walvis Bay</strain>
    </source>
</reference>
<evidence type="ECO:0000313" key="3">
    <source>
        <dbReference type="EMBL" id="EGJ49074.1"/>
    </source>
</evidence>
<dbReference type="NCBIfam" id="NF040783">
    <property type="entry name" value="DVU0150_fam"/>
    <property type="match status" value="1"/>
</dbReference>
<dbReference type="Proteomes" id="UP000007844">
    <property type="component" value="Chromosome"/>
</dbReference>
<keyword evidence="4" id="KW-1185">Reference proteome</keyword>
<keyword evidence="1" id="KW-1133">Transmembrane helix</keyword>
<gene>
    <name evidence="3" type="ORF">Desaf_0723</name>
</gene>
<dbReference type="RefSeq" id="WP_014258910.1">
    <property type="nucleotide sequence ID" value="NC_016629.1"/>
</dbReference>
<organism evidence="3 4">
    <name type="scientific">Desulfocurvibacter africanus subsp. africanus str. Walvis Bay</name>
    <dbReference type="NCBI Taxonomy" id="690850"/>
    <lineage>
        <taxon>Bacteria</taxon>
        <taxon>Pseudomonadati</taxon>
        <taxon>Thermodesulfobacteriota</taxon>
        <taxon>Desulfovibrionia</taxon>
        <taxon>Desulfovibrionales</taxon>
        <taxon>Desulfovibrionaceae</taxon>
        <taxon>Desulfocurvibacter</taxon>
    </lineage>
</organism>
<evidence type="ECO:0000256" key="2">
    <source>
        <dbReference type="SAM" id="SignalP"/>
    </source>
</evidence>
<feature type="signal peptide" evidence="2">
    <location>
        <begin position="1"/>
        <end position="23"/>
    </location>
</feature>
<dbReference type="HOGENOM" id="CLU_181379_0_0_7"/>
<dbReference type="AlphaFoldDB" id="F3YW44"/>
<keyword evidence="1" id="KW-0472">Membrane</keyword>
<evidence type="ECO:0000256" key="1">
    <source>
        <dbReference type="SAM" id="Phobius"/>
    </source>
</evidence>
<dbReference type="EMBL" id="CP003221">
    <property type="protein sequence ID" value="EGJ49074.1"/>
    <property type="molecule type" value="Genomic_DNA"/>
</dbReference>
<sequence precursor="true">MKSIRRSIPIILATLLVPALAYAAGGGGATDLVVVADTRVLDSGIMRYFADLYNNNITMFAIWATVLTAVYGAFLGFFMDFIMTRTGLDLKSRKIVEH</sequence>
<feature type="transmembrane region" description="Helical" evidence="1">
    <location>
        <begin position="60"/>
        <end position="83"/>
    </location>
</feature>
<dbReference type="InterPro" id="IPR054622">
    <property type="entry name" value="DVU0150-like"/>
</dbReference>
<feature type="chain" id="PRO_5003303188" evidence="2">
    <location>
        <begin position="24"/>
        <end position="98"/>
    </location>
</feature>
<evidence type="ECO:0000313" key="4">
    <source>
        <dbReference type="Proteomes" id="UP000007844"/>
    </source>
</evidence>
<dbReference type="STRING" id="690850.Desaf_0723"/>
<keyword evidence="1" id="KW-0812">Transmembrane</keyword>
<dbReference type="eggNOG" id="ENOG5032V5Z">
    <property type="taxonomic scope" value="Bacteria"/>
</dbReference>
<protein>
    <submittedName>
        <fullName evidence="3">Uncharacterized protein</fullName>
    </submittedName>
</protein>
<name>F3YW44_DESAF</name>
<keyword evidence="2" id="KW-0732">Signal</keyword>
<proteinExistence type="predicted"/>
<dbReference type="KEGG" id="daf:Desaf_0723"/>